<proteinExistence type="predicted"/>
<gene>
    <name evidence="1" type="ORF">SAMN00017477_0110</name>
</gene>
<evidence type="ECO:0000313" key="2">
    <source>
        <dbReference type="Proteomes" id="UP000192368"/>
    </source>
</evidence>
<accession>A0A1W1UDL1</accession>
<dbReference type="Proteomes" id="UP000192368">
    <property type="component" value="Unassembled WGS sequence"/>
</dbReference>
<organism evidence="1 2">
    <name type="scientific">Peptoniphilus asaccharolyticus DSM 20463</name>
    <dbReference type="NCBI Taxonomy" id="573058"/>
    <lineage>
        <taxon>Bacteria</taxon>
        <taxon>Bacillati</taxon>
        <taxon>Bacillota</taxon>
        <taxon>Tissierellia</taxon>
        <taxon>Tissierellales</taxon>
        <taxon>Peptoniphilaceae</taxon>
        <taxon>Peptoniphilus</taxon>
    </lineage>
</organism>
<dbReference type="AlphaFoldDB" id="A0A1W1UDL1"/>
<protein>
    <submittedName>
        <fullName evidence="1">Uncharacterized protein</fullName>
    </submittedName>
</protein>
<name>A0A1W1UDL1_PEPAS</name>
<dbReference type="EMBL" id="FWWR01000008">
    <property type="protein sequence ID" value="SMB78864.1"/>
    <property type="molecule type" value="Genomic_DNA"/>
</dbReference>
<dbReference type="STRING" id="573058.SAMN00017477_0110"/>
<evidence type="ECO:0000313" key="1">
    <source>
        <dbReference type="EMBL" id="SMB78864.1"/>
    </source>
</evidence>
<dbReference type="RefSeq" id="WP_084229828.1">
    <property type="nucleotide sequence ID" value="NZ_FWWR01000008.1"/>
</dbReference>
<reference evidence="2" key="1">
    <citation type="submission" date="2017-04" db="EMBL/GenBank/DDBJ databases">
        <authorList>
            <person name="Varghese N."/>
            <person name="Submissions S."/>
        </authorList>
    </citation>
    <scope>NUCLEOTIDE SEQUENCE [LARGE SCALE GENOMIC DNA]</scope>
    <source>
        <strain evidence="2">DSM 20463</strain>
    </source>
</reference>
<sequence length="79" mass="9192">MKKIRNLIVVTMFGLIVVGSTQVKASEMFSVQEINNRVSNFEVQSNYLEINNEVKNNLINKLEKGQLLESEKKIHYLYM</sequence>
<keyword evidence="2" id="KW-1185">Reference proteome</keyword>